<dbReference type="RefSeq" id="WP_188569576.1">
    <property type="nucleotide sequence ID" value="NZ_BMED01000011.1"/>
</dbReference>
<comment type="caution">
    <text evidence="12">The sequence shown here is derived from an EMBL/GenBank/DDBJ whole genome shotgun (WGS) entry which is preliminary data.</text>
</comment>
<dbReference type="FunFam" id="1.10.10.10:FF:000214">
    <property type="entry name" value="Methylated-DNA--protein-cysteine methyltransferase"/>
    <property type="match status" value="1"/>
</dbReference>
<dbReference type="CDD" id="cd06445">
    <property type="entry name" value="ATase"/>
    <property type="match status" value="1"/>
</dbReference>
<dbReference type="PROSITE" id="PS00374">
    <property type="entry name" value="MGMT"/>
    <property type="match status" value="1"/>
</dbReference>
<dbReference type="Gene3D" id="1.10.10.10">
    <property type="entry name" value="Winged helix-like DNA-binding domain superfamily/Winged helix DNA-binding domain"/>
    <property type="match status" value="1"/>
</dbReference>
<dbReference type="PANTHER" id="PTHR10815">
    <property type="entry name" value="METHYLATED-DNA--PROTEIN-CYSTEINE METHYLTRANSFERASE"/>
    <property type="match status" value="1"/>
</dbReference>
<evidence type="ECO:0000256" key="3">
    <source>
        <dbReference type="ARBA" id="ARBA00022490"/>
    </source>
</evidence>
<dbReference type="GO" id="GO:0006307">
    <property type="term" value="P:DNA alkylation repair"/>
    <property type="evidence" value="ECO:0007669"/>
    <property type="project" value="UniProtKB-UniRule"/>
</dbReference>
<feature type="domain" description="Methylguanine DNA methyltransferase ribonuclease-like" evidence="11">
    <location>
        <begin position="12"/>
        <end position="81"/>
    </location>
</feature>
<dbReference type="InterPro" id="IPR036631">
    <property type="entry name" value="MGMT_N_sf"/>
</dbReference>
<dbReference type="SUPFAM" id="SSF53155">
    <property type="entry name" value="Methylated DNA-protein cysteine methyltransferase domain"/>
    <property type="match status" value="1"/>
</dbReference>
<evidence type="ECO:0000313" key="12">
    <source>
        <dbReference type="EMBL" id="GGD01976.1"/>
    </source>
</evidence>
<evidence type="ECO:0000313" key="13">
    <source>
        <dbReference type="Proteomes" id="UP000637423"/>
    </source>
</evidence>
<comment type="miscellaneous">
    <text evidence="9">This enzyme catalyzes only one turnover and therefore is not strictly catalytic. According to one definition, an enzyme is a biocatalyst that acts repeatedly and over many reaction cycles.</text>
</comment>
<keyword evidence="6 9" id="KW-0227">DNA damage</keyword>
<feature type="domain" description="Methylated-DNA-[protein]-cysteine S-methyltransferase DNA binding" evidence="10">
    <location>
        <begin position="85"/>
        <end position="164"/>
    </location>
</feature>
<sequence>MKTRDKIERNAVYKTMESPVGLLVMLASEHGLHAINWEGEDQVRAEGFQPEPEHPLLMETERQLKEYFASQRKVFDLPLAPRGTPFQLQIWKLLLDIPFGQTVTYGELAASAGDPNASRAVGMANNKNPIPIIIPCHRVIGRSGALVGFGGGLENKSILLDHESQFRLF</sequence>
<evidence type="ECO:0000256" key="2">
    <source>
        <dbReference type="ARBA" id="ARBA00008711"/>
    </source>
</evidence>
<dbReference type="InterPro" id="IPR036217">
    <property type="entry name" value="MethylDNA_cys_MeTrfase_DNAb"/>
</dbReference>
<dbReference type="Pfam" id="PF01035">
    <property type="entry name" value="DNA_binding_1"/>
    <property type="match status" value="1"/>
</dbReference>
<reference evidence="12" key="2">
    <citation type="submission" date="2020-09" db="EMBL/GenBank/DDBJ databases">
        <authorList>
            <person name="Sun Q."/>
            <person name="Zhou Y."/>
        </authorList>
    </citation>
    <scope>NUCLEOTIDE SEQUENCE</scope>
    <source>
        <strain evidence="12">CGMCC 1.10998</strain>
    </source>
</reference>
<keyword evidence="5 9" id="KW-0808">Transferase</keyword>
<keyword evidence="3 9" id="KW-0963">Cytoplasm</keyword>
<protein>
    <recommendedName>
        <fullName evidence="9">Methylated-DNA--protein-cysteine methyltransferase</fullName>
        <ecNumber evidence="9">2.1.1.63</ecNumber>
    </recommendedName>
    <alternativeName>
        <fullName evidence="9">6-O-methylguanine-DNA methyltransferase</fullName>
        <shortName evidence="9">MGMT</shortName>
    </alternativeName>
    <alternativeName>
        <fullName evidence="9">O-6-methylguanine-DNA-alkyltransferase</fullName>
    </alternativeName>
</protein>
<evidence type="ECO:0000256" key="9">
    <source>
        <dbReference type="HAMAP-Rule" id="MF_00772"/>
    </source>
</evidence>
<dbReference type="GO" id="GO:0005737">
    <property type="term" value="C:cytoplasm"/>
    <property type="evidence" value="ECO:0007669"/>
    <property type="project" value="UniProtKB-SubCell"/>
</dbReference>
<proteinExistence type="inferred from homology"/>
<dbReference type="GO" id="GO:0032259">
    <property type="term" value="P:methylation"/>
    <property type="evidence" value="ECO:0007669"/>
    <property type="project" value="UniProtKB-KW"/>
</dbReference>
<dbReference type="NCBIfam" id="TIGR00589">
    <property type="entry name" value="ogt"/>
    <property type="match status" value="1"/>
</dbReference>
<gene>
    <name evidence="12" type="primary">ogt</name>
    <name evidence="12" type="ORF">GCM10011396_56920</name>
</gene>
<evidence type="ECO:0000256" key="6">
    <source>
        <dbReference type="ARBA" id="ARBA00022763"/>
    </source>
</evidence>
<dbReference type="InterPro" id="IPR023546">
    <property type="entry name" value="MGMT"/>
</dbReference>
<evidence type="ECO:0000259" key="11">
    <source>
        <dbReference type="Pfam" id="PF02870"/>
    </source>
</evidence>
<evidence type="ECO:0000259" key="10">
    <source>
        <dbReference type="Pfam" id="PF01035"/>
    </source>
</evidence>
<comment type="catalytic activity">
    <reaction evidence="1 9">
        <text>a 4-O-methyl-thymidine in DNA + L-cysteinyl-[protein] = a thymidine in DNA + S-methyl-L-cysteinyl-[protein]</text>
        <dbReference type="Rhea" id="RHEA:53428"/>
        <dbReference type="Rhea" id="RHEA-COMP:10131"/>
        <dbReference type="Rhea" id="RHEA-COMP:10132"/>
        <dbReference type="Rhea" id="RHEA-COMP:13555"/>
        <dbReference type="Rhea" id="RHEA-COMP:13556"/>
        <dbReference type="ChEBI" id="CHEBI:29950"/>
        <dbReference type="ChEBI" id="CHEBI:82612"/>
        <dbReference type="ChEBI" id="CHEBI:137386"/>
        <dbReference type="ChEBI" id="CHEBI:137387"/>
        <dbReference type="EC" id="2.1.1.63"/>
    </reaction>
</comment>
<dbReference type="PANTHER" id="PTHR10815:SF5">
    <property type="entry name" value="METHYLATED-DNA--PROTEIN-CYSTEINE METHYLTRANSFERASE"/>
    <property type="match status" value="1"/>
</dbReference>
<dbReference type="EC" id="2.1.1.63" evidence="9"/>
<dbReference type="Gene3D" id="3.30.160.70">
    <property type="entry name" value="Methylated DNA-protein cysteine methyltransferase domain"/>
    <property type="match status" value="1"/>
</dbReference>
<dbReference type="InterPro" id="IPR014048">
    <property type="entry name" value="MethylDNA_cys_MeTrfase_DNA-bd"/>
</dbReference>
<evidence type="ECO:0000256" key="8">
    <source>
        <dbReference type="ARBA" id="ARBA00049348"/>
    </source>
</evidence>
<dbReference type="InterPro" id="IPR001497">
    <property type="entry name" value="MethylDNA_cys_MeTrfase_AS"/>
</dbReference>
<dbReference type="GO" id="GO:0003908">
    <property type="term" value="F:methylated-DNA-[protein]-cysteine S-methyltransferase activity"/>
    <property type="evidence" value="ECO:0007669"/>
    <property type="project" value="UniProtKB-UniRule"/>
</dbReference>
<dbReference type="AlphaFoldDB" id="A0A916V1L3"/>
<organism evidence="12 13">
    <name type="scientific">Undibacterium terreum</name>
    <dbReference type="NCBI Taxonomy" id="1224302"/>
    <lineage>
        <taxon>Bacteria</taxon>
        <taxon>Pseudomonadati</taxon>
        <taxon>Pseudomonadota</taxon>
        <taxon>Betaproteobacteria</taxon>
        <taxon>Burkholderiales</taxon>
        <taxon>Oxalobacteraceae</taxon>
        <taxon>Undibacterium</taxon>
    </lineage>
</organism>
<keyword evidence="7 9" id="KW-0234">DNA repair</keyword>
<evidence type="ECO:0000256" key="7">
    <source>
        <dbReference type="ARBA" id="ARBA00023204"/>
    </source>
</evidence>
<comment type="function">
    <text evidence="9">Involved in the cellular defense against the biological effects of O6-methylguanine (O6-MeG) and O4-methylthymine (O4-MeT) in DNA. Repairs the methylated nucleobase in DNA by stoichiometrically transferring the methyl group to a cysteine residue in the enzyme. This is a suicide reaction: the enzyme is irreversibly inactivated.</text>
</comment>
<keyword evidence="4 9" id="KW-0489">Methyltransferase</keyword>
<evidence type="ECO:0000256" key="1">
    <source>
        <dbReference type="ARBA" id="ARBA00001286"/>
    </source>
</evidence>
<name>A0A916V1L3_9BURK</name>
<comment type="catalytic activity">
    <reaction evidence="8 9">
        <text>a 6-O-methyl-2'-deoxyguanosine in DNA + L-cysteinyl-[protein] = S-methyl-L-cysteinyl-[protein] + a 2'-deoxyguanosine in DNA</text>
        <dbReference type="Rhea" id="RHEA:24000"/>
        <dbReference type="Rhea" id="RHEA-COMP:10131"/>
        <dbReference type="Rhea" id="RHEA-COMP:10132"/>
        <dbReference type="Rhea" id="RHEA-COMP:11367"/>
        <dbReference type="Rhea" id="RHEA-COMP:11368"/>
        <dbReference type="ChEBI" id="CHEBI:29950"/>
        <dbReference type="ChEBI" id="CHEBI:82612"/>
        <dbReference type="ChEBI" id="CHEBI:85445"/>
        <dbReference type="ChEBI" id="CHEBI:85448"/>
        <dbReference type="EC" id="2.1.1.63"/>
    </reaction>
</comment>
<evidence type="ECO:0000256" key="4">
    <source>
        <dbReference type="ARBA" id="ARBA00022603"/>
    </source>
</evidence>
<feature type="active site" description="Nucleophile; methyl group acceptor" evidence="9">
    <location>
        <position position="136"/>
    </location>
</feature>
<comment type="subcellular location">
    <subcellularLocation>
        <location evidence="9">Cytoplasm</location>
    </subcellularLocation>
</comment>
<dbReference type="EMBL" id="BMED01000011">
    <property type="protein sequence ID" value="GGD01976.1"/>
    <property type="molecule type" value="Genomic_DNA"/>
</dbReference>
<dbReference type="HAMAP" id="MF_00772">
    <property type="entry name" value="OGT"/>
    <property type="match status" value="1"/>
</dbReference>
<dbReference type="InterPro" id="IPR008332">
    <property type="entry name" value="MethylG_MeTrfase_N"/>
</dbReference>
<evidence type="ECO:0000256" key="5">
    <source>
        <dbReference type="ARBA" id="ARBA00022679"/>
    </source>
</evidence>
<dbReference type="SUPFAM" id="SSF46767">
    <property type="entry name" value="Methylated DNA-protein cysteine methyltransferase, C-terminal domain"/>
    <property type="match status" value="1"/>
</dbReference>
<reference evidence="12" key="1">
    <citation type="journal article" date="2014" name="Int. J. Syst. Evol. Microbiol.">
        <title>Complete genome sequence of Corynebacterium casei LMG S-19264T (=DSM 44701T), isolated from a smear-ripened cheese.</title>
        <authorList>
            <consortium name="US DOE Joint Genome Institute (JGI-PGF)"/>
            <person name="Walter F."/>
            <person name="Albersmeier A."/>
            <person name="Kalinowski J."/>
            <person name="Ruckert C."/>
        </authorList>
    </citation>
    <scope>NUCLEOTIDE SEQUENCE</scope>
    <source>
        <strain evidence="12">CGMCC 1.10998</strain>
    </source>
</reference>
<accession>A0A916V1L3</accession>
<dbReference type="InterPro" id="IPR036388">
    <property type="entry name" value="WH-like_DNA-bd_sf"/>
</dbReference>
<comment type="similarity">
    <text evidence="2 9">Belongs to the MGMT family.</text>
</comment>
<dbReference type="Pfam" id="PF02870">
    <property type="entry name" value="Methyltransf_1N"/>
    <property type="match status" value="1"/>
</dbReference>
<keyword evidence="13" id="KW-1185">Reference proteome</keyword>
<dbReference type="Proteomes" id="UP000637423">
    <property type="component" value="Unassembled WGS sequence"/>
</dbReference>